<dbReference type="SUPFAM" id="SSF54001">
    <property type="entry name" value="Cysteine proteinases"/>
    <property type="match status" value="1"/>
</dbReference>
<keyword evidence="7" id="KW-1185">Reference proteome</keyword>
<dbReference type="PROSITE" id="PS00640">
    <property type="entry name" value="THIOL_PROTEASE_ASN"/>
    <property type="match status" value="1"/>
</dbReference>
<dbReference type="GO" id="GO:0008234">
    <property type="term" value="F:cysteine-type peptidase activity"/>
    <property type="evidence" value="ECO:0007669"/>
    <property type="project" value="InterPro"/>
</dbReference>
<dbReference type="InterPro" id="IPR025661">
    <property type="entry name" value="Pept_asp_AS"/>
</dbReference>
<dbReference type="EMBL" id="UYRS01018491">
    <property type="protein sequence ID" value="VDK36540.1"/>
    <property type="molecule type" value="Genomic_DNA"/>
</dbReference>
<reference evidence="6 7" key="2">
    <citation type="submission" date="2018-11" db="EMBL/GenBank/DDBJ databases">
        <authorList>
            <consortium name="Pathogen Informatics"/>
        </authorList>
    </citation>
    <scope>NUCLEOTIDE SEQUENCE [LARGE SCALE GENOMIC DNA]</scope>
</reference>
<feature type="signal peptide" evidence="3">
    <location>
        <begin position="1"/>
        <end position="20"/>
    </location>
</feature>
<sequence>MPVGRTCFCIVILLFASTFASHPFLQSIWRGWKITNNKVYPTLREEYLRMRIFISNYRFIRWHNQRYYLGLETYSTALNAFADLTLKEFAENYLTLNKASMEIFWRDMNTQHVEQPIHPRVPNYIDWRKKGLVTPIKDQDGTCKFNSSNVITKVAEFVKVPEKSEEQLKISVAKVGPVSVGIDASSQGFMFYNGGIFQDPTCSEDILDHGVLVVGYNTDKTQQKYWIVKNSWGEQWGQEGYIWMARDKKNMCGIATMASYPLI</sequence>
<gene>
    <name evidence="6" type="ORF">TASK_LOCUS6352</name>
</gene>
<feature type="chain" id="PRO_5043132716" evidence="3">
    <location>
        <begin position="21"/>
        <end position="263"/>
    </location>
</feature>
<dbReference type="Gene3D" id="3.90.70.10">
    <property type="entry name" value="Cysteine proteinases"/>
    <property type="match status" value="2"/>
</dbReference>
<dbReference type="InterPro" id="IPR038765">
    <property type="entry name" value="Papain-like_cys_pep_sf"/>
</dbReference>
<evidence type="ECO:0000256" key="3">
    <source>
        <dbReference type="SAM" id="SignalP"/>
    </source>
</evidence>
<evidence type="ECO:0000259" key="5">
    <source>
        <dbReference type="SMART" id="SM00848"/>
    </source>
</evidence>
<evidence type="ECO:0000259" key="4">
    <source>
        <dbReference type="SMART" id="SM00645"/>
    </source>
</evidence>
<organism evidence="8">
    <name type="scientific">Taenia asiatica</name>
    <name type="common">Asian tapeworm</name>
    <dbReference type="NCBI Taxonomy" id="60517"/>
    <lineage>
        <taxon>Eukaryota</taxon>
        <taxon>Metazoa</taxon>
        <taxon>Spiralia</taxon>
        <taxon>Lophotrochozoa</taxon>
        <taxon>Platyhelminthes</taxon>
        <taxon>Cestoda</taxon>
        <taxon>Eucestoda</taxon>
        <taxon>Cyclophyllidea</taxon>
        <taxon>Taeniidae</taxon>
        <taxon>Taenia</taxon>
    </lineage>
</organism>
<evidence type="ECO:0000313" key="7">
    <source>
        <dbReference type="Proteomes" id="UP000282613"/>
    </source>
</evidence>
<proteinExistence type="inferred from homology"/>
<dbReference type="STRING" id="60517.A0A0R3W7S6"/>
<dbReference type="SMART" id="SM00645">
    <property type="entry name" value="Pept_C1"/>
    <property type="match status" value="1"/>
</dbReference>
<reference evidence="8" key="1">
    <citation type="submission" date="2017-02" db="UniProtKB">
        <authorList>
            <consortium name="WormBaseParasite"/>
        </authorList>
    </citation>
    <scope>IDENTIFICATION</scope>
</reference>
<comment type="similarity">
    <text evidence="1">Belongs to the peptidase C1 family.</text>
</comment>
<dbReference type="OrthoDB" id="10253408at2759"/>
<feature type="domain" description="Cathepsin propeptide inhibitor" evidence="5">
    <location>
        <begin position="29"/>
        <end position="89"/>
    </location>
</feature>
<accession>A0A0R3W7S6</accession>
<dbReference type="InterPro" id="IPR013201">
    <property type="entry name" value="Prot_inhib_I29"/>
</dbReference>
<dbReference type="Proteomes" id="UP000282613">
    <property type="component" value="Unassembled WGS sequence"/>
</dbReference>
<dbReference type="GO" id="GO:0006508">
    <property type="term" value="P:proteolysis"/>
    <property type="evidence" value="ECO:0007669"/>
    <property type="project" value="InterPro"/>
</dbReference>
<dbReference type="InterPro" id="IPR025660">
    <property type="entry name" value="Pept_his_AS"/>
</dbReference>
<dbReference type="SMART" id="SM00848">
    <property type="entry name" value="Inhibitor_I29"/>
    <property type="match status" value="1"/>
</dbReference>
<evidence type="ECO:0000313" key="8">
    <source>
        <dbReference type="WBParaSite" id="TASK_0000635101-mRNA-1"/>
    </source>
</evidence>
<dbReference type="CDD" id="cd02248">
    <property type="entry name" value="Peptidase_C1A"/>
    <property type="match status" value="1"/>
</dbReference>
<evidence type="ECO:0000256" key="2">
    <source>
        <dbReference type="ARBA" id="ARBA00023157"/>
    </source>
</evidence>
<dbReference type="Pfam" id="PF00112">
    <property type="entry name" value="Peptidase_C1"/>
    <property type="match status" value="1"/>
</dbReference>
<evidence type="ECO:0000256" key="1">
    <source>
        <dbReference type="ARBA" id="ARBA00008455"/>
    </source>
</evidence>
<dbReference type="InterPro" id="IPR039417">
    <property type="entry name" value="Peptidase_C1A_papain-like"/>
</dbReference>
<dbReference type="WBParaSite" id="TASK_0000635101-mRNA-1">
    <property type="protein sequence ID" value="TASK_0000635101-mRNA-1"/>
    <property type="gene ID" value="TASK_0000635101"/>
</dbReference>
<keyword evidence="2" id="KW-1015">Disulfide bond</keyword>
<dbReference type="AlphaFoldDB" id="A0A0R3W7S6"/>
<keyword evidence="3" id="KW-0732">Signal</keyword>
<dbReference type="PROSITE" id="PS00639">
    <property type="entry name" value="THIOL_PROTEASE_HIS"/>
    <property type="match status" value="1"/>
</dbReference>
<dbReference type="InterPro" id="IPR013128">
    <property type="entry name" value="Peptidase_C1A"/>
</dbReference>
<name>A0A0R3W7S6_TAEAS</name>
<dbReference type="InterPro" id="IPR000668">
    <property type="entry name" value="Peptidase_C1A_C"/>
</dbReference>
<evidence type="ECO:0000313" key="6">
    <source>
        <dbReference type="EMBL" id="VDK36540.1"/>
    </source>
</evidence>
<protein>
    <submittedName>
        <fullName evidence="8">Pept_C1 domain-containing protein</fullName>
    </submittedName>
</protein>
<dbReference type="PANTHER" id="PTHR12411">
    <property type="entry name" value="CYSTEINE PROTEASE FAMILY C1-RELATED"/>
    <property type="match status" value="1"/>
</dbReference>
<dbReference type="Pfam" id="PF08246">
    <property type="entry name" value="Inhibitor_I29"/>
    <property type="match status" value="1"/>
</dbReference>
<feature type="domain" description="Peptidase C1A papain C-terminal" evidence="4">
    <location>
        <begin position="121"/>
        <end position="262"/>
    </location>
</feature>